<protein>
    <submittedName>
        <fullName evidence="3">Uncharacterized protein</fullName>
    </submittedName>
</protein>
<keyword evidence="2" id="KW-1133">Transmembrane helix</keyword>
<feature type="transmembrane region" description="Helical" evidence="2">
    <location>
        <begin position="374"/>
        <end position="396"/>
    </location>
</feature>
<organism evidence="3 4">
    <name type="scientific">Dietzia aerolata</name>
    <dbReference type="NCBI Taxonomy" id="595984"/>
    <lineage>
        <taxon>Bacteria</taxon>
        <taxon>Bacillati</taxon>
        <taxon>Actinomycetota</taxon>
        <taxon>Actinomycetes</taxon>
        <taxon>Mycobacteriales</taxon>
        <taxon>Dietziaceae</taxon>
        <taxon>Dietzia</taxon>
    </lineage>
</organism>
<keyword evidence="2" id="KW-0472">Membrane</keyword>
<feature type="region of interest" description="Disordered" evidence="1">
    <location>
        <begin position="183"/>
        <end position="223"/>
    </location>
</feature>
<keyword evidence="4" id="KW-1185">Reference proteome</keyword>
<accession>A0ABV5JWV6</accession>
<evidence type="ECO:0000313" key="3">
    <source>
        <dbReference type="EMBL" id="MFB9261385.1"/>
    </source>
</evidence>
<feature type="compositionally biased region" description="Low complexity" evidence="1">
    <location>
        <begin position="183"/>
        <end position="219"/>
    </location>
</feature>
<reference evidence="3 4" key="1">
    <citation type="submission" date="2024-09" db="EMBL/GenBank/DDBJ databases">
        <authorList>
            <person name="Sun Q."/>
            <person name="Mori K."/>
        </authorList>
    </citation>
    <scope>NUCLEOTIDE SEQUENCE [LARGE SCALE GENOMIC DNA]</scope>
    <source>
        <strain evidence="3 4">CCM 7659</strain>
    </source>
</reference>
<dbReference type="RefSeq" id="WP_380024314.1">
    <property type="nucleotide sequence ID" value="NZ_JBHMDY010000031.1"/>
</dbReference>
<proteinExistence type="predicted"/>
<feature type="compositionally biased region" description="Pro residues" evidence="1">
    <location>
        <begin position="488"/>
        <end position="497"/>
    </location>
</feature>
<dbReference type="EMBL" id="JBHMDY010000031">
    <property type="protein sequence ID" value="MFB9261385.1"/>
    <property type="molecule type" value="Genomic_DNA"/>
</dbReference>
<evidence type="ECO:0000256" key="1">
    <source>
        <dbReference type="SAM" id="MobiDB-lite"/>
    </source>
</evidence>
<name>A0ABV5JWV6_9ACTN</name>
<sequence>MRDRVLTIAVLGARGSAAPAVAEALEAAARTATLSGSALSGPALSGSALPGAAQSALPDYAPSPGPAGVDRPASSIRVLLHASPGDRPDGVVVVVDAVCPVRPDDVEVARGVASRLPMAVALAGRADTCTAEALSETVDVTTRRLADAGVHAPVHVVDDGRPAAPVALLAALVEAIDARRAAPPAATQAPSTSPAAPATSATSATSAAPGAPGAPATPAVPEPSTTIDWLLARRTETITRRSQALRQDVQALRMEILQDLQRSLRDLGGRAREDLAAAPRTRIDGIVDRLATDADSAVAGAVDRADRRADTLVLRHLGVNAPTAPRVPAPSSGLAPSRPPRNTGEELLVMIMGAAGGTGVGRMLLSPLAEVPGLAVLIIPLALLCGLALGWITVAVRRTQSLRTHTVAAVGDRLAALRGEAEQALGARILAAEAIITDGFAHDPGPRVADLERRIRRLRATAPPAREHPIPAGRARTVAEPIDAAPSAPIPTGSPSP</sequence>
<feature type="region of interest" description="Disordered" evidence="1">
    <location>
        <begin position="461"/>
        <end position="497"/>
    </location>
</feature>
<evidence type="ECO:0000256" key="2">
    <source>
        <dbReference type="SAM" id="Phobius"/>
    </source>
</evidence>
<evidence type="ECO:0000313" key="4">
    <source>
        <dbReference type="Proteomes" id="UP001589700"/>
    </source>
</evidence>
<keyword evidence="2" id="KW-0812">Transmembrane</keyword>
<gene>
    <name evidence="3" type="ORF">ACFFVD_16490</name>
</gene>
<comment type="caution">
    <text evidence="3">The sequence shown here is derived from an EMBL/GenBank/DDBJ whole genome shotgun (WGS) entry which is preliminary data.</text>
</comment>
<dbReference type="Proteomes" id="UP001589700">
    <property type="component" value="Unassembled WGS sequence"/>
</dbReference>